<evidence type="ECO:0000256" key="6">
    <source>
        <dbReference type="ARBA" id="ARBA00021582"/>
    </source>
</evidence>
<evidence type="ECO:0000256" key="7">
    <source>
        <dbReference type="ARBA" id="ARBA00022605"/>
    </source>
</evidence>
<dbReference type="Pfam" id="PF02826">
    <property type="entry name" value="2-Hacid_dh_C"/>
    <property type="match status" value="1"/>
</dbReference>
<dbReference type="InterPro" id="IPR029753">
    <property type="entry name" value="D-isomer_DH_CS"/>
</dbReference>
<dbReference type="GO" id="GO:0051287">
    <property type="term" value="F:NAD binding"/>
    <property type="evidence" value="ECO:0007669"/>
    <property type="project" value="InterPro"/>
</dbReference>
<comment type="function">
    <text evidence="1">Catalyzes the reversible oxidation of 3-phospho-D-glycerate to 3-phosphonooxypyruvate, the first step of the phosphorylated L-serine biosynthesis pathway. Also catalyzes the reversible oxidation of 2-hydroxyglutarate to 2-oxoglutarate.</text>
</comment>
<keyword evidence="8 14" id="KW-0560">Oxidoreductase</keyword>
<evidence type="ECO:0000256" key="5">
    <source>
        <dbReference type="ARBA" id="ARBA00013143"/>
    </source>
</evidence>
<accession>A0A919U492</accession>
<evidence type="ECO:0000313" key="17">
    <source>
        <dbReference type="Proteomes" id="UP000642125"/>
    </source>
</evidence>
<evidence type="ECO:0000256" key="1">
    <source>
        <dbReference type="ARBA" id="ARBA00003800"/>
    </source>
</evidence>
<dbReference type="GO" id="GO:0006564">
    <property type="term" value="P:L-serine biosynthetic process"/>
    <property type="evidence" value="ECO:0007669"/>
    <property type="project" value="UniProtKB-KW"/>
</dbReference>
<dbReference type="AlphaFoldDB" id="A0A919U492"/>
<dbReference type="InterPro" id="IPR036291">
    <property type="entry name" value="NAD(P)-bd_dom_sf"/>
</dbReference>
<gene>
    <name evidence="16" type="primary">serA</name>
    <name evidence="16" type="ORF">Cpa01nite_26070</name>
</gene>
<dbReference type="PROSITE" id="PS00671">
    <property type="entry name" value="D_2_HYDROXYACID_DH_3"/>
    <property type="match status" value="1"/>
</dbReference>
<dbReference type="PROSITE" id="PS51671">
    <property type="entry name" value="ACT"/>
    <property type="match status" value="1"/>
</dbReference>
<dbReference type="EC" id="1.1.1.399" evidence="4"/>
<dbReference type="CDD" id="cd04901">
    <property type="entry name" value="ACT_3PGDH"/>
    <property type="match status" value="1"/>
</dbReference>
<evidence type="ECO:0000256" key="14">
    <source>
        <dbReference type="RuleBase" id="RU003719"/>
    </source>
</evidence>
<dbReference type="Gene3D" id="3.40.50.720">
    <property type="entry name" value="NAD(P)-binding Rossmann-like Domain"/>
    <property type="match status" value="2"/>
</dbReference>
<evidence type="ECO:0000259" key="15">
    <source>
        <dbReference type="PROSITE" id="PS51671"/>
    </source>
</evidence>
<dbReference type="SUPFAM" id="SSF51735">
    <property type="entry name" value="NAD(P)-binding Rossmann-fold domains"/>
    <property type="match status" value="1"/>
</dbReference>
<dbReference type="InterPro" id="IPR002912">
    <property type="entry name" value="ACT_dom"/>
</dbReference>
<reference evidence="16" key="1">
    <citation type="submission" date="2021-01" db="EMBL/GenBank/DDBJ databases">
        <title>Whole genome shotgun sequence of Cellulomonas pakistanensis NBRC 110800.</title>
        <authorList>
            <person name="Komaki H."/>
            <person name="Tamura T."/>
        </authorList>
    </citation>
    <scope>NUCLEOTIDE SEQUENCE</scope>
    <source>
        <strain evidence="16">NBRC 110800</strain>
    </source>
</reference>
<dbReference type="SUPFAM" id="SSF52283">
    <property type="entry name" value="Formate/glycerate dehydrogenase catalytic domain-like"/>
    <property type="match status" value="1"/>
</dbReference>
<dbReference type="CDD" id="cd12176">
    <property type="entry name" value="PGDH_3"/>
    <property type="match status" value="1"/>
</dbReference>
<sequence>MSATRTGLEPGSREAHHRRVLRALLLENLHPQARAILEAAGYEVVTRSGALDESELIEALQGVHLLGIRSKTNVTEAVLDAAPDLVAIGAYCIGTNQIDLHAAASRGVAVFNAPFSNTRSVVEIALADIIALTRRLTVLDRSMHDGVWNKSADGAHEVRGRTLGIVGYGNIGTQLSVLAENLGMSVVFYDTAEKLALGNARRAETLDELLDVADIVTLHVDGRSGNAGLFGAKQFARMREGAIFLNLSRGFVVDYAALRDAVLAGHVAGAAVDVFPVEPKRKGDPFESELRGLPNVILTPHTGGSTEEAQEAIGQFVSNKLRDFMNTGTTMLSVNLPNLTLEARPGVHRLTYLHRNVPGVLAAVNNTLAEHGANIEGQLLATRGEVGYVVTDAVAVEPEVVAALRARPETIRLRVVD</sequence>
<dbReference type="InterPro" id="IPR050857">
    <property type="entry name" value="D-2-hydroxyacid_DH"/>
</dbReference>
<evidence type="ECO:0000256" key="9">
    <source>
        <dbReference type="ARBA" id="ARBA00023027"/>
    </source>
</evidence>
<dbReference type="PANTHER" id="PTHR42789:SF1">
    <property type="entry name" value="D-ISOMER SPECIFIC 2-HYDROXYACID DEHYDROGENASE FAMILY PROTEIN (AFU_ORTHOLOGUE AFUA_6G10090)"/>
    <property type="match status" value="1"/>
</dbReference>
<keyword evidence="9" id="KW-0520">NAD</keyword>
<dbReference type="InterPro" id="IPR006139">
    <property type="entry name" value="D-isomer_2_OHA_DH_cat_dom"/>
</dbReference>
<evidence type="ECO:0000256" key="11">
    <source>
        <dbReference type="ARBA" id="ARBA00030455"/>
    </source>
</evidence>
<evidence type="ECO:0000256" key="8">
    <source>
        <dbReference type="ARBA" id="ARBA00023002"/>
    </source>
</evidence>
<comment type="similarity">
    <text evidence="3 14">Belongs to the D-isomer specific 2-hydroxyacid dehydrogenase family.</text>
</comment>
<name>A0A919U492_9CELL</name>
<feature type="domain" description="ACT" evidence="15">
    <location>
        <begin position="349"/>
        <end position="417"/>
    </location>
</feature>
<protein>
    <recommendedName>
        <fullName evidence="6">D-3-phosphoglycerate dehydrogenase</fullName>
        <ecNumber evidence="4">1.1.1.399</ecNumber>
        <ecNumber evidence="5">1.1.1.95</ecNumber>
    </recommendedName>
    <alternativeName>
        <fullName evidence="11">2-oxoglutarate reductase</fullName>
    </alternativeName>
</protein>
<comment type="catalytic activity">
    <reaction evidence="12">
        <text>(R)-2-hydroxyglutarate + NAD(+) = 2-oxoglutarate + NADH + H(+)</text>
        <dbReference type="Rhea" id="RHEA:49612"/>
        <dbReference type="ChEBI" id="CHEBI:15378"/>
        <dbReference type="ChEBI" id="CHEBI:15801"/>
        <dbReference type="ChEBI" id="CHEBI:16810"/>
        <dbReference type="ChEBI" id="CHEBI:57540"/>
        <dbReference type="ChEBI" id="CHEBI:57945"/>
        <dbReference type="EC" id="1.1.1.399"/>
    </reaction>
</comment>
<dbReference type="NCBIfam" id="NF008759">
    <property type="entry name" value="PRK11790.1"/>
    <property type="match status" value="1"/>
</dbReference>
<dbReference type="InterPro" id="IPR045865">
    <property type="entry name" value="ACT-like_dom_sf"/>
</dbReference>
<dbReference type="GO" id="GO:0047545">
    <property type="term" value="F:(S)-2-hydroxyglutarate dehydrogenase activity"/>
    <property type="evidence" value="ECO:0007669"/>
    <property type="project" value="UniProtKB-ARBA"/>
</dbReference>
<dbReference type="InterPro" id="IPR029752">
    <property type="entry name" value="D-isomer_DH_CS1"/>
</dbReference>
<dbReference type="EC" id="1.1.1.95" evidence="5"/>
<keyword evidence="17" id="KW-1185">Reference proteome</keyword>
<dbReference type="SUPFAM" id="SSF55021">
    <property type="entry name" value="ACT-like"/>
    <property type="match status" value="1"/>
</dbReference>
<dbReference type="Pfam" id="PF22629">
    <property type="entry name" value="ACT_AHAS_ss"/>
    <property type="match status" value="1"/>
</dbReference>
<proteinExistence type="inferred from homology"/>
<evidence type="ECO:0000256" key="13">
    <source>
        <dbReference type="ARBA" id="ARBA00048731"/>
    </source>
</evidence>
<evidence type="ECO:0000256" key="12">
    <source>
        <dbReference type="ARBA" id="ARBA00048126"/>
    </source>
</evidence>
<organism evidence="16 17">
    <name type="scientific">Cellulomonas pakistanensis</name>
    <dbReference type="NCBI Taxonomy" id="992287"/>
    <lineage>
        <taxon>Bacteria</taxon>
        <taxon>Bacillati</taxon>
        <taxon>Actinomycetota</taxon>
        <taxon>Actinomycetes</taxon>
        <taxon>Micrococcales</taxon>
        <taxon>Cellulomonadaceae</taxon>
        <taxon>Cellulomonas</taxon>
    </lineage>
</organism>
<dbReference type="PROSITE" id="PS00065">
    <property type="entry name" value="D_2_HYDROXYACID_DH_1"/>
    <property type="match status" value="1"/>
</dbReference>
<dbReference type="Proteomes" id="UP000642125">
    <property type="component" value="Unassembled WGS sequence"/>
</dbReference>
<keyword evidence="7" id="KW-0028">Amino-acid biosynthesis</keyword>
<dbReference type="GO" id="GO:0004617">
    <property type="term" value="F:phosphoglycerate dehydrogenase activity"/>
    <property type="evidence" value="ECO:0007669"/>
    <property type="project" value="UniProtKB-EC"/>
</dbReference>
<keyword evidence="10" id="KW-0718">Serine biosynthesis</keyword>
<dbReference type="FunFam" id="3.40.50.720:FF:000041">
    <property type="entry name" value="D-3-phosphoglycerate dehydrogenase"/>
    <property type="match status" value="1"/>
</dbReference>
<comment type="pathway">
    <text evidence="2">Amino-acid biosynthesis; L-serine biosynthesis; L-serine from 3-phospho-D-glycerate: step 1/3.</text>
</comment>
<dbReference type="Gene3D" id="3.30.70.260">
    <property type="match status" value="1"/>
</dbReference>
<dbReference type="InterPro" id="IPR006140">
    <property type="entry name" value="D-isomer_DH_NAD-bd"/>
</dbReference>
<dbReference type="PANTHER" id="PTHR42789">
    <property type="entry name" value="D-ISOMER SPECIFIC 2-HYDROXYACID DEHYDROGENASE FAMILY PROTEIN (AFU_ORTHOLOGUE AFUA_6G10090)"/>
    <property type="match status" value="1"/>
</dbReference>
<evidence type="ECO:0000256" key="3">
    <source>
        <dbReference type="ARBA" id="ARBA00005854"/>
    </source>
</evidence>
<evidence type="ECO:0000256" key="4">
    <source>
        <dbReference type="ARBA" id="ARBA00013001"/>
    </source>
</evidence>
<dbReference type="InterPro" id="IPR054480">
    <property type="entry name" value="AHAS_small-like_ACT"/>
</dbReference>
<evidence type="ECO:0000313" key="16">
    <source>
        <dbReference type="EMBL" id="GIG37226.1"/>
    </source>
</evidence>
<comment type="catalytic activity">
    <reaction evidence="13">
        <text>(2R)-3-phosphoglycerate + NAD(+) = 3-phosphooxypyruvate + NADH + H(+)</text>
        <dbReference type="Rhea" id="RHEA:12641"/>
        <dbReference type="ChEBI" id="CHEBI:15378"/>
        <dbReference type="ChEBI" id="CHEBI:18110"/>
        <dbReference type="ChEBI" id="CHEBI:57540"/>
        <dbReference type="ChEBI" id="CHEBI:57945"/>
        <dbReference type="ChEBI" id="CHEBI:58272"/>
        <dbReference type="EC" id="1.1.1.95"/>
    </reaction>
</comment>
<evidence type="ECO:0000256" key="10">
    <source>
        <dbReference type="ARBA" id="ARBA00023299"/>
    </source>
</evidence>
<comment type="caution">
    <text evidence="16">The sequence shown here is derived from an EMBL/GenBank/DDBJ whole genome shotgun (WGS) entry which is preliminary data.</text>
</comment>
<dbReference type="Pfam" id="PF00389">
    <property type="entry name" value="2-Hacid_dh"/>
    <property type="match status" value="1"/>
</dbReference>
<evidence type="ECO:0000256" key="2">
    <source>
        <dbReference type="ARBA" id="ARBA00005216"/>
    </source>
</evidence>
<dbReference type="EMBL" id="BONO01000020">
    <property type="protein sequence ID" value="GIG37226.1"/>
    <property type="molecule type" value="Genomic_DNA"/>
</dbReference>